<dbReference type="EC" id="5.2.1.8" evidence="6"/>
<keyword evidence="4 5" id="KW-0413">Isomerase</keyword>
<comment type="caution">
    <text evidence="8">The sequence shown here is derived from an EMBL/GenBank/DDBJ whole genome shotgun (WGS) entry which is preliminary data.</text>
</comment>
<evidence type="ECO:0000313" key="9">
    <source>
        <dbReference type="Proteomes" id="UP001501556"/>
    </source>
</evidence>
<evidence type="ECO:0000256" key="4">
    <source>
        <dbReference type="ARBA" id="ARBA00023235"/>
    </source>
</evidence>
<dbReference type="PANTHER" id="PTHR43811">
    <property type="entry name" value="FKBP-TYPE PEPTIDYL-PROLYL CIS-TRANS ISOMERASE FKPA"/>
    <property type="match status" value="1"/>
</dbReference>
<feature type="domain" description="PPIase FKBP-type" evidence="7">
    <location>
        <begin position="67"/>
        <end position="156"/>
    </location>
</feature>
<dbReference type="InterPro" id="IPR046357">
    <property type="entry name" value="PPIase_dom_sf"/>
</dbReference>
<evidence type="ECO:0000256" key="5">
    <source>
        <dbReference type="PROSITE-ProRule" id="PRU00277"/>
    </source>
</evidence>
<dbReference type="Proteomes" id="UP001501556">
    <property type="component" value="Unassembled WGS sequence"/>
</dbReference>
<reference evidence="9" key="1">
    <citation type="journal article" date="2019" name="Int. J. Syst. Evol. Microbiol.">
        <title>The Global Catalogue of Microorganisms (GCM) 10K type strain sequencing project: providing services to taxonomists for standard genome sequencing and annotation.</title>
        <authorList>
            <consortium name="The Broad Institute Genomics Platform"/>
            <consortium name="The Broad Institute Genome Sequencing Center for Infectious Disease"/>
            <person name="Wu L."/>
            <person name="Ma J."/>
        </authorList>
    </citation>
    <scope>NUCLEOTIDE SEQUENCE [LARGE SCALE GENOMIC DNA]</scope>
    <source>
        <strain evidence="9">JCM 17217</strain>
    </source>
</reference>
<evidence type="ECO:0000256" key="2">
    <source>
        <dbReference type="ARBA" id="ARBA00006577"/>
    </source>
</evidence>
<dbReference type="EMBL" id="BAABDI010000002">
    <property type="protein sequence ID" value="GAA3961846.1"/>
    <property type="molecule type" value="Genomic_DNA"/>
</dbReference>
<dbReference type="InterPro" id="IPR001179">
    <property type="entry name" value="PPIase_FKBP_dom"/>
</dbReference>
<comment type="catalytic activity">
    <reaction evidence="1 5 6">
        <text>[protein]-peptidylproline (omega=180) = [protein]-peptidylproline (omega=0)</text>
        <dbReference type="Rhea" id="RHEA:16237"/>
        <dbReference type="Rhea" id="RHEA-COMP:10747"/>
        <dbReference type="Rhea" id="RHEA-COMP:10748"/>
        <dbReference type="ChEBI" id="CHEBI:83833"/>
        <dbReference type="ChEBI" id="CHEBI:83834"/>
        <dbReference type="EC" id="5.2.1.8"/>
    </reaction>
</comment>
<gene>
    <name evidence="8" type="ORF">GCM10022407_05960</name>
</gene>
<dbReference type="Pfam" id="PF00254">
    <property type="entry name" value="FKBP_C"/>
    <property type="match status" value="1"/>
</dbReference>
<evidence type="ECO:0000259" key="7">
    <source>
        <dbReference type="PROSITE" id="PS50059"/>
    </source>
</evidence>
<accession>A0ABP7PAD0</accession>
<keyword evidence="9" id="KW-1185">Reference proteome</keyword>
<dbReference type="RefSeq" id="WP_345120824.1">
    <property type="nucleotide sequence ID" value="NZ_BAABDI010000002.1"/>
</dbReference>
<dbReference type="SUPFAM" id="SSF54534">
    <property type="entry name" value="FKBP-like"/>
    <property type="match status" value="1"/>
</dbReference>
<protein>
    <recommendedName>
        <fullName evidence="6">Peptidyl-prolyl cis-trans isomerase</fullName>
        <ecNumber evidence="6">5.2.1.8</ecNumber>
    </recommendedName>
</protein>
<dbReference type="PROSITE" id="PS50059">
    <property type="entry name" value="FKBP_PPIASE"/>
    <property type="match status" value="1"/>
</dbReference>
<dbReference type="PANTHER" id="PTHR43811:SF19">
    <property type="entry name" value="39 KDA FK506-BINDING NUCLEAR PROTEIN"/>
    <property type="match status" value="1"/>
</dbReference>
<keyword evidence="3 5" id="KW-0697">Rotamase</keyword>
<evidence type="ECO:0000313" key="8">
    <source>
        <dbReference type="EMBL" id="GAA3961846.1"/>
    </source>
</evidence>
<evidence type="ECO:0000256" key="1">
    <source>
        <dbReference type="ARBA" id="ARBA00000971"/>
    </source>
</evidence>
<organism evidence="8 9">
    <name type="scientific">Hymenobacter antarcticus</name>
    <dbReference type="NCBI Taxonomy" id="486270"/>
    <lineage>
        <taxon>Bacteria</taxon>
        <taxon>Pseudomonadati</taxon>
        <taxon>Bacteroidota</taxon>
        <taxon>Cytophagia</taxon>
        <taxon>Cytophagales</taxon>
        <taxon>Hymenobacteraceae</taxon>
        <taxon>Hymenobacter</taxon>
    </lineage>
</organism>
<comment type="similarity">
    <text evidence="2 6">Belongs to the FKBP-type PPIase family.</text>
</comment>
<sequence>MPRFLLLAGLAAAGLLTSACKKDELSDEEQLKKYIADNKITNAERKASGLYYVPVLANSSQPQPRTGDSVFVLYTGALMDGSVFDATSRRGNKPFGFVLGRKQVIAGWDEGIALMRKGEKAQLLIPSTLGYGTRGAGSSIPPNASLRFDVELVNIK</sequence>
<evidence type="ECO:0000256" key="3">
    <source>
        <dbReference type="ARBA" id="ARBA00023110"/>
    </source>
</evidence>
<name>A0ABP7PAD0_9BACT</name>
<proteinExistence type="inferred from homology"/>
<evidence type="ECO:0000256" key="6">
    <source>
        <dbReference type="RuleBase" id="RU003915"/>
    </source>
</evidence>
<dbReference type="PROSITE" id="PS51257">
    <property type="entry name" value="PROKAR_LIPOPROTEIN"/>
    <property type="match status" value="1"/>
</dbReference>
<dbReference type="Gene3D" id="3.10.50.40">
    <property type="match status" value="1"/>
</dbReference>